<dbReference type="InterPro" id="IPR054314">
    <property type="entry name" value="Gins51_C"/>
</dbReference>
<comment type="caution">
    <text evidence="2">The sequence shown here is derived from an EMBL/GenBank/DDBJ whole genome shotgun (WGS) entry which is preliminary data.</text>
</comment>
<name>A0A7J3X4X2_THEPE</name>
<protein>
    <recommendedName>
        <fullName evidence="1">Gins51 C-terminal domain-containing protein</fullName>
    </recommendedName>
</protein>
<gene>
    <name evidence="2" type="ORF">ENM88_00690</name>
</gene>
<proteinExistence type="predicted"/>
<dbReference type="AlphaFoldDB" id="A0A7J3X4X2"/>
<dbReference type="Gene3D" id="3.40.5.50">
    <property type="match status" value="1"/>
</dbReference>
<accession>A0A7J3X4X2</accession>
<dbReference type="EMBL" id="DRZM01000025">
    <property type="protein sequence ID" value="HHP04249.1"/>
    <property type="molecule type" value="Genomic_DNA"/>
</dbReference>
<organism evidence="2">
    <name type="scientific">Thermofilum pendens</name>
    <dbReference type="NCBI Taxonomy" id="2269"/>
    <lineage>
        <taxon>Archaea</taxon>
        <taxon>Thermoproteota</taxon>
        <taxon>Thermoprotei</taxon>
        <taxon>Thermofilales</taxon>
        <taxon>Thermofilaceae</taxon>
        <taxon>Thermofilum</taxon>
    </lineage>
</organism>
<evidence type="ECO:0000259" key="1">
    <source>
        <dbReference type="Pfam" id="PF22090"/>
    </source>
</evidence>
<reference evidence="2" key="1">
    <citation type="journal article" date="2020" name="mSystems">
        <title>Genome- and Community-Level Interaction Insights into Carbon Utilization and Element Cycling Functions of Hydrothermarchaeota in Hydrothermal Sediment.</title>
        <authorList>
            <person name="Zhou Z."/>
            <person name="Liu Y."/>
            <person name="Xu W."/>
            <person name="Pan J."/>
            <person name="Luo Z.H."/>
            <person name="Li M."/>
        </authorList>
    </citation>
    <scope>NUCLEOTIDE SEQUENCE [LARGE SCALE GENOMIC DNA]</scope>
    <source>
        <strain evidence="2">SpSt-1125</strain>
    </source>
</reference>
<dbReference type="Pfam" id="PF22090">
    <property type="entry name" value="Gins51_C"/>
    <property type="match status" value="1"/>
</dbReference>
<evidence type="ECO:0000313" key="2">
    <source>
        <dbReference type="EMBL" id="HHP04249.1"/>
    </source>
</evidence>
<sequence length="151" mass="16884">MEKDFYKKALQAVKEAERAGDRVTAELLKNSVRLLFLLRLQKELRRVAEGEDVPQNIPEEEKAVIDFVRGVLSSLGEPSAAAEKQVKLQTLEESAPEARREEGVLVAFLKPYPRIVDKGLTLGPFKAGDVARIPKRIAEELSKENYVEVIG</sequence>
<feature type="domain" description="Gins51 C-terminal" evidence="1">
    <location>
        <begin position="104"/>
        <end position="145"/>
    </location>
</feature>